<keyword evidence="4" id="KW-0808">Transferase</keyword>
<evidence type="ECO:0000313" key="14">
    <source>
        <dbReference type="Proteomes" id="UP001497480"/>
    </source>
</evidence>
<keyword evidence="7 12" id="KW-1133">Transmembrane helix</keyword>
<evidence type="ECO:0000256" key="11">
    <source>
        <dbReference type="SAM" id="MobiDB-lite"/>
    </source>
</evidence>
<evidence type="ECO:0000256" key="9">
    <source>
        <dbReference type="ARBA" id="ARBA00023136"/>
    </source>
</evidence>
<keyword evidence="6" id="KW-0735">Signal-anchor</keyword>
<feature type="transmembrane region" description="Helical" evidence="12">
    <location>
        <begin position="129"/>
        <end position="148"/>
    </location>
</feature>
<dbReference type="InterPro" id="IPR001675">
    <property type="entry name" value="Glyco_trans_29"/>
</dbReference>
<organism evidence="13 14">
    <name type="scientific">Lupinus luteus</name>
    <name type="common">European yellow lupine</name>
    <dbReference type="NCBI Taxonomy" id="3873"/>
    <lineage>
        <taxon>Eukaryota</taxon>
        <taxon>Viridiplantae</taxon>
        <taxon>Streptophyta</taxon>
        <taxon>Embryophyta</taxon>
        <taxon>Tracheophyta</taxon>
        <taxon>Spermatophyta</taxon>
        <taxon>Magnoliopsida</taxon>
        <taxon>eudicotyledons</taxon>
        <taxon>Gunneridae</taxon>
        <taxon>Pentapetalae</taxon>
        <taxon>rosids</taxon>
        <taxon>fabids</taxon>
        <taxon>Fabales</taxon>
        <taxon>Fabaceae</taxon>
        <taxon>Papilionoideae</taxon>
        <taxon>50 kb inversion clade</taxon>
        <taxon>genistoids sensu lato</taxon>
        <taxon>core genistoids</taxon>
        <taxon>Genisteae</taxon>
        <taxon>Lupinus</taxon>
    </lineage>
</organism>
<evidence type="ECO:0000256" key="1">
    <source>
        <dbReference type="ARBA" id="ARBA00004323"/>
    </source>
</evidence>
<dbReference type="Pfam" id="PF00777">
    <property type="entry name" value="Glyco_transf_29"/>
    <property type="match status" value="1"/>
</dbReference>
<protein>
    <submittedName>
        <fullName evidence="13">Uncharacterized protein</fullName>
    </submittedName>
</protein>
<accession>A0AAV1Y4R2</accession>
<keyword evidence="8" id="KW-0333">Golgi apparatus</keyword>
<gene>
    <name evidence="13" type="ORF">LLUT_LOCUS30091</name>
</gene>
<keyword evidence="3" id="KW-0328">Glycosyltransferase</keyword>
<dbReference type="PANTHER" id="PTHR46779:SF1">
    <property type="entry name" value="BETA-1,6-GALACTOSYLTRANSFERASE GALT29A"/>
    <property type="match status" value="1"/>
</dbReference>
<keyword evidence="9 12" id="KW-0472">Membrane</keyword>
<dbReference type="Proteomes" id="UP001497480">
    <property type="component" value="Unassembled WGS sequence"/>
</dbReference>
<evidence type="ECO:0000313" key="13">
    <source>
        <dbReference type="EMBL" id="CAL0329031.1"/>
    </source>
</evidence>
<evidence type="ECO:0000256" key="5">
    <source>
        <dbReference type="ARBA" id="ARBA00022692"/>
    </source>
</evidence>
<keyword evidence="5 12" id="KW-0812">Transmembrane</keyword>
<evidence type="ECO:0000256" key="12">
    <source>
        <dbReference type="SAM" id="Phobius"/>
    </source>
</evidence>
<dbReference type="AlphaFoldDB" id="A0AAV1Y4R2"/>
<dbReference type="CDD" id="cd19952">
    <property type="entry name" value="GT29"/>
    <property type="match status" value="1"/>
</dbReference>
<dbReference type="GO" id="GO:0008373">
    <property type="term" value="F:sialyltransferase activity"/>
    <property type="evidence" value="ECO:0007669"/>
    <property type="project" value="InterPro"/>
</dbReference>
<feature type="region of interest" description="Disordered" evidence="11">
    <location>
        <begin position="65"/>
        <end position="89"/>
    </location>
</feature>
<comment type="similarity">
    <text evidence="2">Belongs to the glycosyltransferase 29 family.</text>
</comment>
<name>A0AAV1Y4R2_LUPLU</name>
<evidence type="ECO:0000256" key="3">
    <source>
        <dbReference type="ARBA" id="ARBA00022676"/>
    </source>
</evidence>
<evidence type="ECO:0000256" key="10">
    <source>
        <dbReference type="ARBA" id="ARBA00023180"/>
    </source>
</evidence>
<keyword evidence="14" id="KW-1185">Reference proteome</keyword>
<comment type="subcellular location">
    <subcellularLocation>
        <location evidence="1">Golgi apparatus membrane</location>
        <topology evidence="1">Single-pass type II membrane protein</topology>
    </subcellularLocation>
</comment>
<proteinExistence type="inferred from homology"/>
<dbReference type="PANTHER" id="PTHR46779">
    <property type="entry name" value="BETA-1,6-GALACTOSYLTRANSFERASE GALT29A"/>
    <property type="match status" value="1"/>
</dbReference>
<dbReference type="EMBL" id="CAXHTB010000021">
    <property type="protein sequence ID" value="CAL0329031.1"/>
    <property type="molecule type" value="Genomic_DNA"/>
</dbReference>
<evidence type="ECO:0000256" key="4">
    <source>
        <dbReference type="ARBA" id="ARBA00022679"/>
    </source>
</evidence>
<keyword evidence="10" id="KW-0325">Glycoprotein</keyword>
<dbReference type="InterPro" id="IPR038578">
    <property type="entry name" value="GT29-like_sf"/>
</dbReference>
<evidence type="ECO:0000256" key="2">
    <source>
        <dbReference type="ARBA" id="ARBA00006003"/>
    </source>
</evidence>
<comment type="caution">
    <text evidence="13">The sequence shown here is derived from an EMBL/GenBank/DDBJ whole genome shotgun (WGS) entry which is preliminary data.</text>
</comment>
<dbReference type="GO" id="GO:0000139">
    <property type="term" value="C:Golgi membrane"/>
    <property type="evidence" value="ECO:0007669"/>
    <property type="project" value="UniProtKB-SubCell"/>
</dbReference>
<evidence type="ECO:0000256" key="8">
    <source>
        <dbReference type="ARBA" id="ARBA00023034"/>
    </source>
</evidence>
<evidence type="ECO:0000256" key="6">
    <source>
        <dbReference type="ARBA" id="ARBA00022968"/>
    </source>
</evidence>
<sequence length="510" mass="57939">MHPSQLFHCFTLKLIPFISLSISTFRVLPHYSILLQSWKKSLFDNNPDSISCPLCKLQHPPPQFHPQNHTPFSPPPMPGVSENKDGSETETPIPRFFTTTIYSFPYLAPPTTNSILKNMFPMKRTVRPLFMLLFLIVFAATVTSRAMIRRGLISIDHETRVMIQDPQPLLNATLLKYAAIEIGEEKTKQEIQNLLDGNIRSQARHRTFVSWRRFIHHDVGKSSRNVNLPATLRSPLFYRYWLDFRKVLNEWARKKRFQPGIMLELIGLVKVPIDRYSGVFDASEGRYGSCAVVGNSGILLNKDYGSLIDAHDVVIRLNNARAKNFEHKVGKKTSISFVNSNILHLCARREGCFCHPYGANVPIVMYICQAMHLLDYTVCNSSHKAPLLVTDPRFDVLCARIVKYYSLKIFVEESGKGLEEWGSAHDGALFHYSSGMQAVMLGLGICDKVSIFGFGKSASAKHHYHTNQKAELHLHDYEAEYAFYSDLVGGHKPIPFLSDAFKVPPVVMYH</sequence>
<evidence type="ECO:0000256" key="7">
    <source>
        <dbReference type="ARBA" id="ARBA00022989"/>
    </source>
</evidence>
<reference evidence="13 14" key="1">
    <citation type="submission" date="2024-03" db="EMBL/GenBank/DDBJ databases">
        <authorList>
            <person name="Martinez-Hernandez J."/>
        </authorList>
    </citation>
    <scope>NUCLEOTIDE SEQUENCE [LARGE SCALE GENOMIC DNA]</scope>
</reference>
<dbReference type="Gene3D" id="3.90.1480.20">
    <property type="entry name" value="Glycosyl transferase family 29"/>
    <property type="match status" value="1"/>
</dbReference>